<gene>
    <name evidence="7" type="ORF">BU097_04760</name>
</gene>
<evidence type="ECO:0000256" key="3">
    <source>
        <dbReference type="ARBA" id="ARBA00022723"/>
    </source>
</evidence>
<dbReference type="InterPro" id="IPR051486">
    <property type="entry name" value="Hcy_S-methyltransferase"/>
</dbReference>
<keyword evidence="4 5" id="KW-0862">Zinc</keyword>
<dbReference type="GO" id="GO:0033528">
    <property type="term" value="P:S-methylmethionine cycle"/>
    <property type="evidence" value="ECO:0007669"/>
    <property type="project" value="TreeGrafter"/>
</dbReference>
<dbReference type="RefSeq" id="WP_107551097.1">
    <property type="nucleotide sequence ID" value="NZ_CABIWF010000006.1"/>
</dbReference>
<dbReference type="Pfam" id="PF02574">
    <property type="entry name" value="S-methyl_trans"/>
    <property type="match status" value="1"/>
</dbReference>
<dbReference type="OrthoDB" id="9803687at2"/>
<sequence>MRLLEKLEAQSPLVLDGGLATTLEQAGCNLNSSLWSSKVLKNNPVKIKEAHQSFTDAGADILLTSTYQASYQTFSDIGLKDVEIEQLFTTAVDQIMDSSTSKQVIVGSLGPYGAYLSDGSEYTGDYELSNEDYFKFHRLRIDALITRGIHDFVFETVPNFEEIKAIVEYIVPHYTDQTFWLSVTVNDLGDLSDGTKFEDLCEFIQKYKKEIPVFGINCSSVTGVNQAIEKGLTVLPQIIALYPNGGAKYNAETKQWESMGDSHLIIEQIPDWLRHDVKIIGGCCQTTPEDIQRIHDKINLSI</sequence>
<protein>
    <submittedName>
        <fullName evidence="7">Homocysteine S-methyltransferase</fullName>
        <ecNumber evidence="7">2.1.1.10</ecNumber>
    </submittedName>
</protein>
<dbReference type="GO" id="GO:0009086">
    <property type="term" value="P:methionine biosynthetic process"/>
    <property type="evidence" value="ECO:0007669"/>
    <property type="project" value="InterPro"/>
</dbReference>
<dbReference type="PROSITE" id="PS50970">
    <property type="entry name" value="HCY"/>
    <property type="match status" value="1"/>
</dbReference>
<feature type="binding site" evidence="5">
    <location>
        <position position="218"/>
    </location>
    <ligand>
        <name>Zn(2+)</name>
        <dbReference type="ChEBI" id="CHEBI:29105"/>
    </ligand>
</feature>
<organism evidence="7 8">
    <name type="scientific">Staphylococcus xylosus</name>
    <dbReference type="NCBI Taxonomy" id="1288"/>
    <lineage>
        <taxon>Bacteria</taxon>
        <taxon>Bacillati</taxon>
        <taxon>Bacillota</taxon>
        <taxon>Bacilli</taxon>
        <taxon>Bacillales</taxon>
        <taxon>Staphylococcaceae</taxon>
        <taxon>Staphylococcus</taxon>
    </lineage>
</organism>
<dbReference type="InterPro" id="IPR036589">
    <property type="entry name" value="HCY_dom_sf"/>
</dbReference>
<evidence type="ECO:0000256" key="4">
    <source>
        <dbReference type="ARBA" id="ARBA00022833"/>
    </source>
</evidence>
<keyword evidence="3 5" id="KW-0479">Metal-binding</keyword>
<evidence type="ECO:0000256" key="1">
    <source>
        <dbReference type="ARBA" id="ARBA00022603"/>
    </source>
</evidence>
<dbReference type="Gene3D" id="3.20.20.330">
    <property type="entry name" value="Homocysteine-binding-like domain"/>
    <property type="match status" value="1"/>
</dbReference>
<evidence type="ECO:0000259" key="6">
    <source>
        <dbReference type="PROSITE" id="PS50970"/>
    </source>
</evidence>
<dbReference type="GO" id="GO:0008898">
    <property type="term" value="F:S-adenosylmethionine-homocysteine S-methyltransferase activity"/>
    <property type="evidence" value="ECO:0007669"/>
    <property type="project" value="TreeGrafter"/>
</dbReference>
<evidence type="ECO:0000256" key="5">
    <source>
        <dbReference type="PROSITE-ProRule" id="PRU00333"/>
    </source>
</evidence>
<proteinExistence type="predicted"/>
<dbReference type="GO" id="GO:0008270">
    <property type="term" value="F:zinc ion binding"/>
    <property type="evidence" value="ECO:0007669"/>
    <property type="project" value="InterPro"/>
</dbReference>
<keyword evidence="8" id="KW-1185">Reference proteome</keyword>
<feature type="binding site" evidence="5">
    <location>
        <position position="283"/>
    </location>
    <ligand>
        <name>Zn(2+)</name>
        <dbReference type="ChEBI" id="CHEBI:29105"/>
    </ligand>
</feature>
<dbReference type="GO" id="GO:0032259">
    <property type="term" value="P:methylation"/>
    <property type="evidence" value="ECO:0007669"/>
    <property type="project" value="UniProtKB-KW"/>
</dbReference>
<evidence type="ECO:0000256" key="2">
    <source>
        <dbReference type="ARBA" id="ARBA00022679"/>
    </source>
</evidence>
<name>A0A418IPW6_STAXY</name>
<dbReference type="SUPFAM" id="SSF82282">
    <property type="entry name" value="Homocysteine S-methyltransferase"/>
    <property type="match status" value="1"/>
</dbReference>
<dbReference type="AlphaFoldDB" id="A0A418IPW6"/>
<dbReference type="Proteomes" id="UP000285567">
    <property type="component" value="Unassembled WGS sequence"/>
</dbReference>
<keyword evidence="2 5" id="KW-0808">Transferase</keyword>
<feature type="domain" description="Hcy-binding" evidence="6">
    <location>
        <begin position="1"/>
        <end position="298"/>
    </location>
</feature>
<accession>A0A418IPW6</accession>
<evidence type="ECO:0000313" key="7">
    <source>
        <dbReference type="EMBL" id="RIN11591.1"/>
    </source>
</evidence>
<evidence type="ECO:0000313" key="8">
    <source>
        <dbReference type="Proteomes" id="UP000285567"/>
    </source>
</evidence>
<dbReference type="NCBIfam" id="NF007020">
    <property type="entry name" value="PRK09485.1"/>
    <property type="match status" value="1"/>
</dbReference>
<dbReference type="EC" id="2.1.1.10" evidence="7"/>
<dbReference type="InterPro" id="IPR003726">
    <property type="entry name" value="HCY_dom"/>
</dbReference>
<dbReference type="PANTHER" id="PTHR46015:SF1">
    <property type="entry name" value="HOMOCYSTEINE S-METHYLTRANSFERASE-LIKE ISOFORM 1"/>
    <property type="match status" value="1"/>
</dbReference>
<feature type="binding site" evidence="5">
    <location>
        <position position="284"/>
    </location>
    <ligand>
        <name>Zn(2+)</name>
        <dbReference type="ChEBI" id="CHEBI:29105"/>
    </ligand>
</feature>
<keyword evidence="1 5" id="KW-0489">Methyltransferase</keyword>
<dbReference type="PANTHER" id="PTHR46015">
    <property type="entry name" value="ZGC:172121"/>
    <property type="match status" value="1"/>
</dbReference>
<reference evidence="7 8" key="1">
    <citation type="journal article" date="2016" name="Front. Microbiol.">
        <title>Comprehensive Phylogenetic Analysis of Bovine Non-aureus Staphylococci Species Based on Whole-Genome Sequencing.</title>
        <authorList>
            <person name="Naushad S."/>
            <person name="Barkema H.W."/>
            <person name="Luby C."/>
            <person name="Condas L.A."/>
            <person name="Nobrega D.B."/>
            <person name="Carson D.A."/>
            <person name="De Buck J."/>
        </authorList>
    </citation>
    <scope>NUCLEOTIDE SEQUENCE [LARGE SCALE GENOMIC DNA]</scope>
    <source>
        <strain evidence="7 8">SNUC 102</strain>
    </source>
</reference>
<comment type="cofactor">
    <cofactor evidence="5">
        <name>Zn(2+)</name>
        <dbReference type="ChEBI" id="CHEBI:29105"/>
    </cofactor>
</comment>
<comment type="caution">
    <text evidence="7">The sequence shown here is derived from an EMBL/GenBank/DDBJ whole genome shotgun (WGS) entry which is preliminary data.</text>
</comment>
<dbReference type="EMBL" id="QXUL01000018">
    <property type="protein sequence ID" value="RIN11591.1"/>
    <property type="molecule type" value="Genomic_DNA"/>
</dbReference>